<feature type="domain" description="LysM" evidence="1">
    <location>
        <begin position="91"/>
        <end position="135"/>
    </location>
</feature>
<dbReference type="AlphaFoldDB" id="A0A7C4L1T3"/>
<dbReference type="EMBL" id="DSXR01000074">
    <property type="protein sequence ID" value="HGS87381.1"/>
    <property type="molecule type" value="Genomic_DNA"/>
</dbReference>
<gene>
    <name evidence="2" type="ORF">ENT17_07150</name>
</gene>
<dbReference type="PROSITE" id="PS51782">
    <property type="entry name" value="LYSM"/>
    <property type="match status" value="1"/>
</dbReference>
<dbReference type="InterPro" id="IPR036779">
    <property type="entry name" value="LysM_dom_sf"/>
</dbReference>
<dbReference type="InterPro" id="IPR011055">
    <property type="entry name" value="Dup_hybrid_motif"/>
</dbReference>
<organism evidence="2">
    <name type="scientific">Bellilinea caldifistulae</name>
    <dbReference type="NCBI Taxonomy" id="360411"/>
    <lineage>
        <taxon>Bacteria</taxon>
        <taxon>Bacillati</taxon>
        <taxon>Chloroflexota</taxon>
        <taxon>Anaerolineae</taxon>
        <taxon>Anaerolineales</taxon>
        <taxon>Anaerolineaceae</taxon>
        <taxon>Bellilinea</taxon>
    </lineage>
</organism>
<evidence type="ECO:0000259" key="1">
    <source>
        <dbReference type="PROSITE" id="PS51782"/>
    </source>
</evidence>
<sequence length="517" mass="56320">MMSDKQRRKWMILAGVVAMILLRCVQPAPQSDFWRPVEGGNSPLLSVDSLQGSPTPSLSFTLPPTRVPGAPVFAPTPDAPRLLPTLRSEQDEYVLQAGDTLGKVAQLFNVDIQTLVEANQIANPNLVPAGLRVIIPAPSPQPMGSSFKIIPDSELVFSPAAIPFDVFAFVRQQGGYLFAYRETLDDQPYTGTEVVIRVAREYSVNPRLLLAVLEYQSGWVSQSQPPANTMDFPLRFYDPNRRGLYRQLSWAANQLNRGYYLWKVNGISAWQLADGGLVPPAPTINAGTAGVENLMGLLYSRSEWDSAVGPDGLFAVFNRFFGYPFDWGIEPLLPVDLQQPAMQLPFEDGVVWSFTGGPHGGWGDGSAWAALDFAPPDSGWGCGISNQWVTAVADGVVVRSESGVVVLDLDGDGYEQTGWTVLYLHLATADRATVGMRVKAGDRLGHPSCEGGVSNGTHVHIARKFNGEWIPADGPVPFVLDGWVSVGDGVEYNGMLVRNGVIVEAWDRLLPENQISR</sequence>
<dbReference type="Gene3D" id="2.70.70.10">
    <property type="entry name" value="Glucose Permease (Domain IIA)"/>
    <property type="match status" value="1"/>
</dbReference>
<dbReference type="Pfam" id="PF01551">
    <property type="entry name" value="Peptidase_M23"/>
    <property type="match status" value="1"/>
</dbReference>
<evidence type="ECO:0000313" key="2">
    <source>
        <dbReference type="EMBL" id="HGS87381.1"/>
    </source>
</evidence>
<dbReference type="CDD" id="cd00118">
    <property type="entry name" value="LysM"/>
    <property type="match status" value="1"/>
</dbReference>
<dbReference type="InterPro" id="IPR016047">
    <property type="entry name" value="M23ase_b-sheet_dom"/>
</dbReference>
<dbReference type="PANTHER" id="PTHR21666">
    <property type="entry name" value="PEPTIDASE-RELATED"/>
    <property type="match status" value="1"/>
</dbReference>
<dbReference type="SMART" id="SM00257">
    <property type="entry name" value="LysM"/>
    <property type="match status" value="1"/>
</dbReference>
<proteinExistence type="predicted"/>
<dbReference type="InterPro" id="IPR050570">
    <property type="entry name" value="Cell_wall_metabolism_enzyme"/>
</dbReference>
<comment type="caution">
    <text evidence="2">The sequence shown here is derived from an EMBL/GenBank/DDBJ whole genome shotgun (WGS) entry which is preliminary data.</text>
</comment>
<dbReference type="PANTHER" id="PTHR21666:SF270">
    <property type="entry name" value="MUREIN HYDROLASE ACTIVATOR ENVC"/>
    <property type="match status" value="1"/>
</dbReference>
<dbReference type="GO" id="GO:0004222">
    <property type="term" value="F:metalloendopeptidase activity"/>
    <property type="evidence" value="ECO:0007669"/>
    <property type="project" value="TreeGrafter"/>
</dbReference>
<dbReference type="SUPFAM" id="SSF54106">
    <property type="entry name" value="LysM domain"/>
    <property type="match status" value="1"/>
</dbReference>
<name>A0A7C4L1T3_9CHLR</name>
<dbReference type="Gene3D" id="3.10.350.10">
    <property type="entry name" value="LysM domain"/>
    <property type="match status" value="1"/>
</dbReference>
<protein>
    <submittedName>
        <fullName evidence="2">LysM peptidoglycan-binding domain-containing protein</fullName>
    </submittedName>
</protein>
<dbReference type="CDD" id="cd12797">
    <property type="entry name" value="M23_peptidase"/>
    <property type="match status" value="1"/>
</dbReference>
<dbReference type="SUPFAM" id="SSF51261">
    <property type="entry name" value="Duplicated hybrid motif"/>
    <property type="match status" value="1"/>
</dbReference>
<accession>A0A7C4L1T3</accession>
<reference evidence="2" key="1">
    <citation type="journal article" date="2020" name="mSystems">
        <title>Genome- and Community-Level Interaction Insights into Carbon Utilization and Element Cycling Functions of Hydrothermarchaeota in Hydrothermal Sediment.</title>
        <authorList>
            <person name="Zhou Z."/>
            <person name="Liu Y."/>
            <person name="Xu W."/>
            <person name="Pan J."/>
            <person name="Luo Z.H."/>
            <person name="Li M."/>
        </authorList>
    </citation>
    <scope>NUCLEOTIDE SEQUENCE [LARGE SCALE GENOMIC DNA]</scope>
    <source>
        <strain evidence="2">SpSt-556</strain>
    </source>
</reference>
<dbReference type="InterPro" id="IPR018392">
    <property type="entry name" value="LysM"/>
</dbReference>
<dbReference type="Pfam" id="PF01476">
    <property type="entry name" value="LysM"/>
    <property type="match status" value="1"/>
</dbReference>